<dbReference type="PROSITE" id="PS51257">
    <property type="entry name" value="PROKAR_LIPOPROTEIN"/>
    <property type="match status" value="1"/>
</dbReference>
<evidence type="ECO:0000313" key="2">
    <source>
        <dbReference type="EMBL" id="TDO44407.1"/>
    </source>
</evidence>
<comment type="caution">
    <text evidence="2">The sequence shown here is derived from an EMBL/GenBank/DDBJ whole genome shotgun (WGS) entry which is preliminary data.</text>
</comment>
<reference evidence="2 3" key="1">
    <citation type="submission" date="2019-03" db="EMBL/GenBank/DDBJ databases">
        <title>Genomic Encyclopedia of Type Strains, Phase III (KMG-III): the genomes of soil and plant-associated and newly described type strains.</title>
        <authorList>
            <person name="Whitman W."/>
        </authorList>
    </citation>
    <scope>NUCLEOTIDE SEQUENCE [LARGE SCALE GENOMIC DNA]</scope>
    <source>
        <strain evidence="2 3">VKM Ac-2527</strain>
    </source>
</reference>
<protein>
    <recommendedName>
        <fullName evidence="4">MFS transporter</fullName>
    </recommendedName>
</protein>
<evidence type="ECO:0008006" key="4">
    <source>
        <dbReference type="Google" id="ProtNLM"/>
    </source>
</evidence>
<proteinExistence type="predicted"/>
<evidence type="ECO:0000313" key="3">
    <source>
        <dbReference type="Proteomes" id="UP000295388"/>
    </source>
</evidence>
<feature type="transmembrane region" description="Helical" evidence="1">
    <location>
        <begin position="82"/>
        <end position="100"/>
    </location>
</feature>
<dbReference type="Proteomes" id="UP000295388">
    <property type="component" value="Unassembled WGS sequence"/>
</dbReference>
<keyword evidence="3" id="KW-1185">Reference proteome</keyword>
<keyword evidence="1" id="KW-0812">Transmembrane</keyword>
<dbReference type="RefSeq" id="WP_202869810.1">
    <property type="nucleotide sequence ID" value="NZ_SNWQ01000016.1"/>
</dbReference>
<keyword evidence="1" id="KW-0472">Membrane</keyword>
<organism evidence="2 3">
    <name type="scientific">Kribbella caucasensis</name>
    <dbReference type="NCBI Taxonomy" id="2512215"/>
    <lineage>
        <taxon>Bacteria</taxon>
        <taxon>Bacillati</taxon>
        <taxon>Actinomycetota</taxon>
        <taxon>Actinomycetes</taxon>
        <taxon>Propionibacteriales</taxon>
        <taxon>Kribbellaceae</taxon>
        <taxon>Kribbella</taxon>
    </lineage>
</organism>
<feature type="transmembrane region" description="Helical" evidence="1">
    <location>
        <begin position="121"/>
        <end position="139"/>
    </location>
</feature>
<name>A0A4R6K661_9ACTN</name>
<keyword evidence="1" id="KW-1133">Transmembrane helix</keyword>
<dbReference type="SUPFAM" id="SSF103473">
    <property type="entry name" value="MFS general substrate transporter"/>
    <property type="match status" value="1"/>
</dbReference>
<dbReference type="AlphaFoldDB" id="A0A4R6K661"/>
<feature type="transmembrane region" description="Helical" evidence="1">
    <location>
        <begin position="145"/>
        <end position="163"/>
    </location>
</feature>
<dbReference type="EMBL" id="SNWQ01000016">
    <property type="protein sequence ID" value="TDO44407.1"/>
    <property type="molecule type" value="Genomic_DNA"/>
</dbReference>
<evidence type="ECO:0000256" key="1">
    <source>
        <dbReference type="SAM" id="Phobius"/>
    </source>
</evidence>
<sequence>MKPRRQVFLALWLPNGLVVGCESLFVAYAPKYSGLLFAFAALGMLVGDTLAGRFRPQRLAVGLYVLLAAPYLIFFLEPAIPIAVAAVAVSAIGYSASLLMQERLMMLTPDEFSGQALGLHSSGMLVMQGVGAAVAGGIAQLTSPGLAMSVMAVVSLGVTVALARGLKSAQLVSG</sequence>
<accession>A0A4R6K661</accession>
<feature type="transmembrane region" description="Helical" evidence="1">
    <location>
        <begin position="34"/>
        <end position="52"/>
    </location>
</feature>
<dbReference type="Gene3D" id="1.20.1250.20">
    <property type="entry name" value="MFS general substrate transporter like domains"/>
    <property type="match status" value="1"/>
</dbReference>
<dbReference type="InterPro" id="IPR036259">
    <property type="entry name" value="MFS_trans_sf"/>
</dbReference>
<feature type="transmembrane region" description="Helical" evidence="1">
    <location>
        <begin position="59"/>
        <end position="76"/>
    </location>
</feature>
<gene>
    <name evidence="2" type="ORF">EV643_116219</name>
</gene>
<feature type="transmembrane region" description="Helical" evidence="1">
    <location>
        <begin position="7"/>
        <end position="28"/>
    </location>
</feature>